<proteinExistence type="predicted"/>
<evidence type="ECO:0000313" key="1">
    <source>
        <dbReference type="EMBL" id="KAJ7337731.1"/>
    </source>
</evidence>
<dbReference type="GO" id="GO:0000460">
    <property type="term" value="P:maturation of 5.8S rRNA"/>
    <property type="evidence" value="ECO:0007669"/>
    <property type="project" value="TreeGrafter"/>
</dbReference>
<name>A0A9W9YEL7_9CNID</name>
<organism evidence="1 2">
    <name type="scientific">Desmophyllum pertusum</name>
    <dbReference type="NCBI Taxonomy" id="174260"/>
    <lineage>
        <taxon>Eukaryota</taxon>
        <taxon>Metazoa</taxon>
        <taxon>Cnidaria</taxon>
        <taxon>Anthozoa</taxon>
        <taxon>Hexacorallia</taxon>
        <taxon>Scleractinia</taxon>
        <taxon>Caryophylliina</taxon>
        <taxon>Caryophylliidae</taxon>
        <taxon>Desmophyllum</taxon>
    </lineage>
</organism>
<dbReference type="PANTHER" id="PTHR15002:SF0">
    <property type="entry name" value="RIBOSOMAL BIOGENESIS PROTEIN LAS1L"/>
    <property type="match status" value="1"/>
</dbReference>
<dbReference type="GO" id="GO:0030687">
    <property type="term" value="C:preribosome, large subunit precursor"/>
    <property type="evidence" value="ECO:0007669"/>
    <property type="project" value="TreeGrafter"/>
</dbReference>
<dbReference type="EMBL" id="MU827780">
    <property type="protein sequence ID" value="KAJ7337731.1"/>
    <property type="molecule type" value="Genomic_DNA"/>
</dbReference>
<dbReference type="PANTHER" id="PTHR15002">
    <property type="entry name" value="RIBOSOMAL BIOGENESIS PROTEIN LAS1L"/>
    <property type="match status" value="1"/>
</dbReference>
<dbReference type="AlphaFoldDB" id="A0A9W9YEL7"/>
<reference evidence="1" key="1">
    <citation type="submission" date="2023-01" db="EMBL/GenBank/DDBJ databases">
        <title>Genome assembly of the deep-sea coral Lophelia pertusa.</title>
        <authorList>
            <person name="Herrera S."/>
            <person name="Cordes E."/>
        </authorList>
    </citation>
    <scope>NUCLEOTIDE SEQUENCE</scope>
    <source>
        <strain evidence="1">USNM1676648</strain>
        <tissue evidence="1">Polyp</tissue>
    </source>
</reference>
<accession>A0A9W9YEL7</accession>
<dbReference type="GO" id="GO:0004519">
    <property type="term" value="F:endonuclease activity"/>
    <property type="evidence" value="ECO:0007669"/>
    <property type="project" value="InterPro"/>
</dbReference>
<keyword evidence="2" id="KW-1185">Reference proteome</keyword>
<comment type="caution">
    <text evidence="1">The sequence shown here is derived from an EMBL/GenBank/DDBJ whole genome shotgun (WGS) entry which is preliminary data.</text>
</comment>
<dbReference type="GO" id="GO:0000470">
    <property type="term" value="P:maturation of LSU-rRNA"/>
    <property type="evidence" value="ECO:0007669"/>
    <property type="project" value="TreeGrafter"/>
</dbReference>
<dbReference type="Proteomes" id="UP001163046">
    <property type="component" value="Unassembled WGS sequence"/>
</dbReference>
<sequence length="369" mass="41963">MASTPRVVCWQNREEWLYVYITLYNFDNPEAQRRGVDRVAAWKSRSVGKLPLAIESTANLISAHLGLADVGTVQGRLSLAMAIVRFVNGMVDQVQKGKFARSVQSVAEEIGLPDWLVDLRHEATHASLPSMDTLHCGLRASLSWLQGEYWEAQLKMHEDNMEKLLQLLNKYRDVALSHVLRRNKMTKFKTNSKLLELSKEITSLVSMSNLWSHVPSLLYQKGMLACEQPNTPSIKWPEESSYSDIPVEIINMWKPLIETLDKSSSECIASVVLHFLENQSHVPGNQTNDVSPGHADWVKQLLVLQSKGKPPLLLINECIWMHVLKTALENPTLYSLTFIPLILENIPSINTTLKKKFNIWLQFLFSHIL</sequence>
<dbReference type="InterPro" id="IPR007174">
    <property type="entry name" value="Las1"/>
</dbReference>
<dbReference type="OrthoDB" id="10263222at2759"/>
<dbReference type="GO" id="GO:0090730">
    <property type="term" value="C:Las1 complex"/>
    <property type="evidence" value="ECO:0007669"/>
    <property type="project" value="InterPro"/>
</dbReference>
<dbReference type="Pfam" id="PF04031">
    <property type="entry name" value="Las1"/>
    <property type="match status" value="1"/>
</dbReference>
<gene>
    <name evidence="1" type="primary">LAS1L</name>
    <name evidence="1" type="ORF">OS493_007884</name>
</gene>
<protein>
    <submittedName>
        <fullName evidence="1">Ribosomal biogenesis protein las1l</fullName>
    </submittedName>
</protein>
<evidence type="ECO:0000313" key="2">
    <source>
        <dbReference type="Proteomes" id="UP001163046"/>
    </source>
</evidence>